<protein>
    <submittedName>
        <fullName evidence="1">Uncharacterized protein</fullName>
    </submittedName>
</protein>
<organism evidence="1 2">
    <name type="scientific">Phormidium pseudopriestleyi FRX01</name>
    <dbReference type="NCBI Taxonomy" id="1759528"/>
    <lineage>
        <taxon>Bacteria</taxon>
        <taxon>Bacillati</taxon>
        <taxon>Cyanobacteriota</taxon>
        <taxon>Cyanophyceae</taxon>
        <taxon>Oscillatoriophycideae</taxon>
        <taxon>Oscillatoriales</taxon>
        <taxon>Oscillatoriaceae</taxon>
        <taxon>Phormidium</taxon>
    </lineage>
</organism>
<name>A0ABS3FKS9_9CYAN</name>
<keyword evidence="2" id="KW-1185">Reference proteome</keyword>
<evidence type="ECO:0000313" key="1">
    <source>
        <dbReference type="EMBL" id="MBO0347718.1"/>
    </source>
</evidence>
<comment type="caution">
    <text evidence="1">The sequence shown here is derived from an EMBL/GenBank/DDBJ whole genome shotgun (WGS) entry which is preliminary data.</text>
</comment>
<dbReference type="Proteomes" id="UP000664844">
    <property type="component" value="Unassembled WGS sequence"/>
</dbReference>
<sequence length="131" mass="15084">MLGSFQQAHLRIEVDAPETVIRDSLLRRDRLQQWLWTQRFSTPLPEELHSGVTFTISLGPLAIRHEVERADPNCLRLLLSGSIDGFHEWYWGEGWVQSRLEGVSLLPLNLSHTMNLLRLREFVAQTKAVSP</sequence>
<proteinExistence type="predicted"/>
<accession>A0ABS3FKS9</accession>
<reference evidence="1 2" key="1">
    <citation type="submission" date="2021-03" db="EMBL/GenBank/DDBJ databases">
        <title>Metabolic Capacity of the Antarctic Cyanobacterium Phormidium pseudopriestleyi that Sustains Oxygenic Photosynthesis in the Presence of Hydrogen Sulfide.</title>
        <authorList>
            <person name="Lumian J.E."/>
            <person name="Jungblut A.D."/>
            <person name="Dillon M.L."/>
            <person name="Hawes I."/>
            <person name="Doran P.T."/>
            <person name="Mackey T.J."/>
            <person name="Dick G.J."/>
            <person name="Grettenberger C.L."/>
            <person name="Sumner D.Y."/>
        </authorList>
    </citation>
    <scope>NUCLEOTIDE SEQUENCE [LARGE SCALE GENOMIC DNA]</scope>
    <source>
        <strain evidence="1 2">FRX01</strain>
    </source>
</reference>
<dbReference type="RefSeq" id="WP_207086295.1">
    <property type="nucleotide sequence ID" value="NZ_JAFLQW010000030.1"/>
</dbReference>
<gene>
    <name evidence="1" type="ORF">J0895_01055</name>
</gene>
<dbReference type="EMBL" id="JAFLQW010000030">
    <property type="protein sequence ID" value="MBO0347718.1"/>
    <property type="molecule type" value="Genomic_DNA"/>
</dbReference>
<evidence type="ECO:0000313" key="2">
    <source>
        <dbReference type="Proteomes" id="UP000664844"/>
    </source>
</evidence>